<dbReference type="GO" id="GO:0005737">
    <property type="term" value="C:cytoplasm"/>
    <property type="evidence" value="ECO:0007669"/>
    <property type="project" value="TreeGrafter"/>
</dbReference>
<dbReference type="Pfam" id="PF13661">
    <property type="entry name" value="2OG-FeII_Oxy_4"/>
    <property type="match status" value="1"/>
</dbReference>
<dbReference type="GO" id="GO:0006449">
    <property type="term" value="P:regulation of translational termination"/>
    <property type="evidence" value="ECO:0007669"/>
    <property type="project" value="TreeGrafter"/>
</dbReference>
<comment type="caution">
    <text evidence="2">The sequence shown here is derived from an EMBL/GenBank/DDBJ whole genome shotgun (WGS) entry which is preliminary data.</text>
</comment>
<organism evidence="2 3">
    <name type="scientific">Arenicella xantha</name>
    <dbReference type="NCBI Taxonomy" id="644221"/>
    <lineage>
        <taxon>Bacteria</taxon>
        <taxon>Pseudomonadati</taxon>
        <taxon>Pseudomonadota</taxon>
        <taxon>Gammaproteobacteria</taxon>
        <taxon>Arenicellales</taxon>
        <taxon>Arenicellaceae</taxon>
        <taxon>Arenicella</taxon>
    </lineage>
</organism>
<evidence type="ECO:0000313" key="2">
    <source>
        <dbReference type="EMBL" id="RBP53286.1"/>
    </source>
</evidence>
<feature type="domain" description="Prolyl 3,4-dihydroxylase TPA1/OFD1 N-terminal" evidence="1">
    <location>
        <begin position="146"/>
        <end position="244"/>
    </location>
</feature>
<reference evidence="2 3" key="1">
    <citation type="submission" date="2018-06" db="EMBL/GenBank/DDBJ databases">
        <title>Genomic Encyclopedia of Type Strains, Phase IV (KMG-IV): sequencing the most valuable type-strain genomes for metagenomic binning, comparative biology and taxonomic classification.</title>
        <authorList>
            <person name="Goeker M."/>
        </authorList>
    </citation>
    <scope>NUCLEOTIDE SEQUENCE [LARGE SCALE GENOMIC DNA]</scope>
    <source>
        <strain evidence="2 3">DSM 24032</strain>
    </source>
</reference>
<sequence>MQIQLNPNLGTTQLASDFQQKKRLRIDNILSADSAEAILDCLKNQTAWQLLYSNADSSPTRLNNQQLEQTTIEQIKATHAQVYARATSSYQYWYKFFPMVEAITTGQVTEKSPLNEVTKFLNSAEFIGLARKITGHSSLVKIDPHATLYEPGDFKNLHDDMRDDKDARDKSIRRYAVVIDFTKNWSVNWGGEMQFYPGQNPTTSESIFPGFNALTLFQVPTLHRTNMVAPYAAKGRYAIAGWLRDDPNITRLDLGDTPVEAK</sequence>
<dbReference type="GO" id="GO:0031543">
    <property type="term" value="F:peptidyl-proline dioxygenase activity"/>
    <property type="evidence" value="ECO:0007669"/>
    <property type="project" value="TreeGrafter"/>
</dbReference>
<dbReference type="Proteomes" id="UP000253083">
    <property type="component" value="Unassembled WGS sequence"/>
</dbReference>
<dbReference type="InParanoid" id="A0A395JS59"/>
<dbReference type="AlphaFoldDB" id="A0A395JS59"/>
<dbReference type="EMBL" id="QNRT01000001">
    <property type="protein sequence ID" value="RBP53286.1"/>
    <property type="molecule type" value="Genomic_DNA"/>
</dbReference>
<name>A0A395JS59_9GAMM</name>
<dbReference type="PANTHER" id="PTHR12117">
    <property type="entry name" value="HISTONE ACETYLTRANSFERASE COMPLEX"/>
    <property type="match status" value="1"/>
</dbReference>
<dbReference type="RefSeq" id="WP_170131960.1">
    <property type="nucleotide sequence ID" value="NZ_QNRT01000001.1"/>
</dbReference>
<dbReference type="PANTHER" id="PTHR12117:SF0">
    <property type="entry name" value="PROLYL 3-HYDROXYLASE OGFOD1"/>
    <property type="match status" value="1"/>
</dbReference>
<gene>
    <name evidence="2" type="ORF">DFR28_101672</name>
</gene>
<accession>A0A395JS59</accession>
<keyword evidence="3" id="KW-1185">Reference proteome</keyword>
<dbReference type="InterPro" id="IPR051842">
    <property type="entry name" value="uS12_prolyl_hydroxylase"/>
</dbReference>
<dbReference type="Gene3D" id="2.60.120.620">
    <property type="entry name" value="q2cbj1_9rhob like domain"/>
    <property type="match status" value="1"/>
</dbReference>
<protein>
    <submittedName>
        <fullName evidence="2">Rps23 Pro-64 3,4-dihydroxylase Tpa1-like proline 4-hydroxylase</fullName>
    </submittedName>
</protein>
<evidence type="ECO:0000313" key="3">
    <source>
        <dbReference type="Proteomes" id="UP000253083"/>
    </source>
</evidence>
<dbReference type="InterPro" id="IPR039558">
    <property type="entry name" value="TPA1/OFD1_N"/>
</dbReference>
<evidence type="ECO:0000259" key="1">
    <source>
        <dbReference type="Pfam" id="PF13661"/>
    </source>
</evidence>
<proteinExistence type="predicted"/>